<dbReference type="OrthoDB" id="5226662at2759"/>
<feature type="region of interest" description="Disordered" evidence="1">
    <location>
        <begin position="461"/>
        <end position="654"/>
    </location>
</feature>
<name>A0A9N9V454_9HYPO</name>
<organism evidence="4 5">
    <name type="scientific">Clonostachys rhizophaga</name>
    <dbReference type="NCBI Taxonomy" id="160324"/>
    <lineage>
        <taxon>Eukaryota</taxon>
        <taxon>Fungi</taxon>
        <taxon>Dikarya</taxon>
        <taxon>Ascomycota</taxon>
        <taxon>Pezizomycotina</taxon>
        <taxon>Sordariomycetes</taxon>
        <taxon>Hypocreomycetidae</taxon>
        <taxon>Hypocreales</taxon>
        <taxon>Bionectriaceae</taxon>
        <taxon>Clonostachys</taxon>
    </lineage>
</organism>
<feature type="compositionally biased region" description="Basic and acidic residues" evidence="1">
    <location>
        <begin position="541"/>
        <end position="593"/>
    </location>
</feature>
<feature type="compositionally biased region" description="Low complexity" evidence="1">
    <location>
        <begin position="517"/>
        <end position="532"/>
    </location>
</feature>
<dbReference type="EMBL" id="CABFNQ020000451">
    <property type="protein sequence ID" value="CAH0015746.1"/>
    <property type="molecule type" value="Genomic_DNA"/>
</dbReference>
<keyword evidence="2" id="KW-1133">Transmembrane helix</keyword>
<gene>
    <name evidence="4" type="ORF">CRHIZ90672A_00007937</name>
</gene>
<feature type="region of interest" description="Disordered" evidence="1">
    <location>
        <begin position="318"/>
        <end position="370"/>
    </location>
</feature>
<dbReference type="AlphaFoldDB" id="A0A9N9V454"/>
<feature type="compositionally biased region" description="Basic and acidic residues" evidence="1">
    <location>
        <begin position="601"/>
        <end position="645"/>
    </location>
</feature>
<feature type="compositionally biased region" description="Polar residues" evidence="1">
    <location>
        <begin position="349"/>
        <end position="367"/>
    </location>
</feature>
<sequence length="676" mass="75936">MPMTGGIPVEQRIDAIDVFARNIYLRVKQEPSLAEVADAVRQLHTGLRHLRVEAADPDSLLSDPSSVYSSQVSPLVEDCSRTLRLLEHALNDEGRGLGSVKAQLKGRKATIDSFLDAVQLQNPRSRPGKSVVDTTQPGLDGIKDKVDQIAEKIFQRKNSGFGDGDDNLWEEFQSELEKQGFDPAILRQHKDVLRAYIRSIQTLSHNNGSPPTLQRLLKHEEKTCQVPSDEKEAVPQSPVDNPKYIVYPEEDGPKAKDPPPPLPPKIPITQDIRQPVAELPSSSNAITRTNPSDNMTLISTKELLAMDSLDSDMAQLQLHKHHHHHHRQHSRDTMGHSPSDGRQGRDSYRGSSSRLNLPDQQDSSVFYGSSPLVAPPRGYHSLGSSPSNLGMTHHFRLAPDRYGRQIPPDAEWTKINRDLVSPQVLEKARVRYEARPKYVAILGHLTKEQIADFVRQTTDARRARNIRQAQRADSRSSRDDDDDDSDDSDKFSDSDTTDIDDDKTSEKGTKSYPFIVSPPDKTSPSSTVPPKSILKNKNHVHFADHGDSDSRTSHSLRDDRSSRSDDYHHHRRRRDSDNYGSKDYHRESSDRSSHHSSKRHSPPDDRDRYDRPRHYDDRDRDSHYSNSSRYREQGRRPQRDSDSQKTKKKALGGTLGAVGIGGAAISLLSVLAEAAI</sequence>
<evidence type="ECO:0000256" key="1">
    <source>
        <dbReference type="SAM" id="MobiDB-lite"/>
    </source>
</evidence>
<evidence type="ECO:0000313" key="4">
    <source>
        <dbReference type="EMBL" id="CAH0015746.1"/>
    </source>
</evidence>
<accession>A0A9N9V454</accession>
<proteinExistence type="predicted"/>
<dbReference type="PANTHER" id="PTHR42081:SF2">
    <property type="entry name" value="NIPPED-B-LIKE PROTEIN B"/>
    <property type="match status" value="1"/>
</dbReference>
<dbReference type="Pfam" id="PF26118">
    <property type="entry name" value="DUF8035"/>
    <property type="match status" value="1"/>
</dbReference>
<keyword evidence="2" id="KW-0812">Transmembrane</keyword>
<dbReference type="InterPro" id="IPR058348">
    <property type="entry name" value="DUF8035"/>
</dbReference>
<keyword evidence="5" id="KW-1185">Reference proteome</keyword>
<reference evidence="4" key="1">
    <citation type="submission" date="2021-10" db="EMBL/GenBank/DDBJ databases">
        <authorList>
            <person name="Piombo E."/>
        </authorList>
    </citation>
    <scope>NUCLEOTIDE SEQUENCE</scope>
</reference>
<comment type="caution">
    <text evidence="4">The sequence shown here is derived from an EMBL/GenBank/DDBJ whole genome shotgun (WGS) entry which is preliminary data.</text>
</comment>
<evidence type="ECO:0000256" key="2">
    <source>
        <dbReference type="SAM" id="Phobius"/>
    </source>
</evidence>
<dbReference type="PANTHER" id="PTHR42081">
    <property type="entry name" value="ZINC FINGER PROTEIN DHHC DOMAIN CONTAINING PROTEIN"/>
    <property type="match status" value="1"/>
</dbReference>
<evidence type="ECO:0000259" key="3">
    <source>
        <dbReference type="Pfam" id="PF26118"/>
    </source>
</evidence>
<keyword evidence="2" id="KW-0472">Membrane</keyword>
<evidence type="ECO:0000313" key="5">
    <source>
        <dbReference type="Proteomes" id="UP000696573"/>
    </source>
</evidence>
<dbReference type="Proteomes" id="UP000696573">
    <property type="component" value="Unassembled WGS sequence"/>
</dbReference>
<protein>
    <recommendedName>
        <fullName evidence="3">DUF8035 domain-containing protein</fullName>
    </recommendedName>
</protein>
<feature type="region of interest" description="Disordered" evidence="1">
    <location>
        <begin position="249"/>
        <end position="268"/>
    </location>
</feature>
<feature type="compositionally biased region" description="Basic residues" evidence="1">
    <location>
        <begin position="318"/>
        <end position="329"/>
    </location>
</feature>
<feature type="transmembrane region" description="Helical" evidence="2">
    <location>
        <begin position="650"/>
        <end position="672"/>
    </location>
</feature>
<feature type="domain" description="DUF8035" evidence="3">
    <location>
        <begin position="409"/>
        <end position="463"/>
    </location>
</feature>